<dbReference type="InterPro" id="IPR006638">
    <property type="entry name" value="Elp3/MiaA/NifB-like_rSAM"/>
</dbReference>
<sequence>MLTYIEPLYRPPSEADSLILQVTIGCSYNRCSFCSMYRSKRYEERSWDEIKAEIDYASQEYPNTRRVFLADGDALNIKTEYMLSILDYLYRSFPKLERVSCYAMPKNLLQKSREELVALKDAGLKLLYIGIESGSDTVLRKVTKGATSKGIVEGCLKAKSAGIQLSCMLILGLGGRRYSKEHALESARVSSIIAPEYLAALTLLLDDVVRDEFMSKFGEPFEPLSDIEILDELKMLVEHIEPIDDKKIIFRANHASNPYPIKAVLPDDRARTMALIDELKARPDRLKASYLRRF</sequence>
<evidence type="ECO:0000256" key="4">
    <source>
        <dbReference type="ARBA" id="ARBA00023004"/>
    </source>
</evidence>
<dbReference type="SFLD" id="SFLDG01082">
    <property type="entry name" value="B12-binding_domain_containing"/>
    <property type="match status" value="1"/>
</dbReference>
<dbReference type="GO" id="GO:0046872">
    <property type="term" value="F:metal ion binding"/>
    <property type="evidence" value="ECO:0007669"/>
    <property type="project" value="UniProtKB-KW"/>
</dbReference>
<keyword evidence="5" id="KW-0411">Iron-sulfur</keyword>
<dbReference type="SFLD" id="SFLDS00029">
    <property type="entry name" value="Radical_SAM"/>
    <property type="match status" value="1"/>
</dbReference>
<dbReference type="RefSeq" id="WP_103287249.1">
    <property type="nucleotide sequence ID" value="NZ_LT981265.1"/>
</dbReference>
<dbReference type="InterPro" id="IPR007197">
    <property type="entry name" value="rSAM"/>
</dbReference>
<dbReference type="InterPro" id="IPR051198">
    <property type="entry name" value="BchE-like"/>
</dbReference>
<feature type="domain" description="Radical SAM core" evidence="6">
    <location>
        <begin position="10"/>
        <end position="252"/>
    </location>
</feature>
<evidence type="ECO:0000256" key="2">
    <source>
        <dbReference type="ARBA" id="ARBA00022691"/>
    </source>
</evidence>
<comment type="cofactor">
    <cofactor evidence="1">
        <name>[4Fe-4S] cluster</name>
        <dbReference type="ChEBI" id="CHEBI:49883"/>
    </cofactor>
</comment>
<evidence type="ECO:0000313" key="7">
    <source>
        <dbReference type="EMBL" id="SPC33991.1"/>
    </source>
</evidence>
<keyword evidence="8" id="KW-1185">Reference proteome</keyword>
<dbReference type="EMBL" id="LT981265">
    <property type="protein sequence ID" value="SPC33991.1"/>
    <property type="molecule type" value="Genomic_DNA"/>
</dbReference>
<proteinExistence type="predicted"/>
<dbReference type="Proteomes" id="UP000236248">
    <property type="component" value="Chromosome NCAV"/>
</dbReference>
<evidence type="ECO:0000256" key="1">
    <source>
        <dbReference type="ARBA" id="ARBA00001966"/>
    </source>
</evidence>
<keyword evidence="2" id="KW-0949">S-adenosyl-L-methionine</keyword>
<name>A0A2K5AQR9_9ARCH</name>
<dbReference type="Gene3D" id="3.20.20.70">
    <property type="entry name" value="Aldolase class I"/>
    <property type="match status" value="1"/>
</dbReference>
<evidence type="ECO:0000259" key="6">
    <source>
        <dbReference type="PROSITE" id="PS51918"/>
    </source>
</evidence>
<dbReference type="AlphaFoldDB" id="A0A2K5AQR9"/>
<organism evidence="7 8">
    <name type="scientific">Candidatus Nitrosocaldus cavascurensis</name>
    <dbReference type="NCBI Taxonomy" id="2058097"/>
    <lineage>
        <taxon>Archaea</taxon>
        <taxon>Nitrososphaerota</taxon>
        <taxon>Nitrososphaeria</taxon>
        <taxon>Candidatus Nitrosocaldales</taxon>
        <taxon>Candidatus Nitrosocaldaceae</taxon>
        <taxon>Candidatus Nitrosocaldus</taxon>
    </lineage>
</organism>
<gene>
    <name evidence="7" type="ORF">NCAV_0812</name>
</gene>
<dbReference type="GO" id="GO:0051536">
    <property type="term" value="F:iron-sulfur cluster binding"/>
    <property type="evidence" value="ECO:0007669"/>
    <property type="project" value="UniProtKB-KW"/>
</dbReference>
<dbReference type="Pfam" id="PF04055">
    <property type="entry name" value="Radical_SAM"/>
    <property type="match status" value="1"/>
</dbReference>
<dbReference type="InterPro" id="IPR058240">
    <property type="entry name" value="rSAM_sf"/>
</dbReference>
<reference evidence="8" key="1">
    <citation type="submission" date="2018-01" db="EMBL/GenBank/DDBJ databases">
        <authorList>
            <person name="Kerou L M."/>
        </authorList>
    </citation>
    <scope>NUCLEOTIDE SEQUENCE [LARGE SCALE GENOMIC DNA]</scope>
    <source>
        <strain evidence="8">SCU2</strain>
    </source>
</reference>
<protein>
    <submittedName>
        <fullName evidence="7">Radical SAM domain protein</fullName>
    </submittedName>
</protein>
<dbReference type="PROSITE" id="PS51918">
    <property type="entry name" value="RADICAL_SAM"/>
    <property type="match status" value="1"/>
</dbReference>
<accession>A0A2K5AQR9</accession>
<dbReference type="SMART" id="SM00729">
    <property type="entry name" value="Elp3"/>
    <property type="match status" value="1"/>
</dbReference>
<dbReference type="SFLD" id="SFLDG01095">
    <property type="entry name" value="Uncharacterised_Radical_SAM_Su"/>
    <property type="match status" value="1"/>
</dbReference>
<evidence type="ECO:0000256" key="5">
    <source>
        <dbReference type="ARBA" id="ARBA00023014"/>
    </source>
</evidence>
<dbReference type="KEGG" id="ncv:NCAV_0812"/>
<dbReference type="GeneID" id="41594871"/>
<dbReference type="InterPro" id="IPR013785">
    <property type="entry name" value="Aldolase_TIM"/>
</dbReference>
<dbReference type="GO" id="GO:0003824">
    <property type="term" value="F:catalytic activity"/>
    <property type="evidence" value="ECO:0007669"/>
    <property type="project" value="InterPro"/>
</dbReference>
<keyword evidence="4" id="KW-0408">Iron</keyword>
<dbReference type="PANTHER" id="PTHR43409">
    <property type="entry name" value="ANAEROBIC MAGNESIUM-PROTOPORPHYRIN IX MONOMETHYL ESTER CYCLASE-RELATED"/>
    <property type="match status" value="1"/>
</dbReference>
<evidence type="ECO:0000256" key="3">
    <source>
        <dbReference type="ARBA" id="ARBA00022723"/>
    </source>
</evidence>
<dbReference type="SUPFAM" id="SSF102114">
    <property type="entry name" value="Radical SAM enzymes"/>
    <property type="match status" value="1"/>
</dbReference>
<evidence type="ECO:0000313" key="8">
    <source>
        <dbReference type="Proteomes" id="UP000236248"/>
    </source>
</evidence>
<dbReference type="CDD" id="cd01335">
    <property type="entry name" value="Radical_SAM"/>
    <property type="match status" value="1"/>
</dbReference>
<dbReference type="PANTHER" id="PTHR43409:SF4">
    <property type="entry name" value="RADICAL SAM SUPERFAMILY PROTEIN"/>
    <property type="match status" value="1"/>
</dbReference>
<keyword evidence="3" id="KW-0479">Metal-binding</keyword>